<proteinExistence type="predicted"/>
<evidence type="ECO:0000313" key="1">
    <source>
        <dbReference type="EMBL" id="KAJ3744074.1"/>
    </source>
</evidence>
<organism evidence="1 2">
    <name type="scientific">Lentinula detonsa</name>
    <dbReference type="NCBI Taxonomy" id="2804962"/>
    <lineage>
        <taxon>Eukaryota</taxon>
        <taxon>Fungi</taxon>
        <taxon>Dikarya</taxon>
        <taxon>Basidiomycota</taxon>
        <taxon>Agaricomycotina</taxon>
        <taxon>Agaricomycetes</taxon>
        <taxon>Agaricomycetidae</taxon>
        <taxon>Agaricales</taxon>
        <taxon>Marasmiineae</taxon>
        <taxon>Omphalotaceae</taxon>
        <taxon>Lentinula</taxon>
    </lineage>
</organism>
<sequence length="196" mass="21418">MLHLPSHLFAIFVVFTAFLGVISSPLIITPEHSNSSYEQLEQRDDRRFRNVPIRLMRKSKAGSIIRPETKVTADEDWALFLGTDGFQAHSGPSGTLTASRVEEPRTVGGKLVPLQDLDETASFTSPEQKAKVFQGLLTEVPALHKGVGVPQTNLAYLNGIFAYLASSTVKAVATTNPPEAWVKLYNEMHAVKGDAS</sequence>
<protein>
    <submittedName>
        <fullName evidence="1">Uncharacterized protein</fullName>
    </submittedName>
</protein>
<dbReference type="EMBL" id="JANVFU010000007">
    <property type="protein sequence ID" value="KAJ3744074.1"/>
    <property type="molecule type" value="Genomic_DNA"/>
</dbReference>
<evidence type="ECO:0000313" key="2">
    <source>
        <dbReference type="Proteomes" id="UP001142393"/>
    </source>
</evidence>
<accession>A0A9W8TXG2</accession>
<reference evidence="1 2" key="1">
    <citation type="journal article" date="2023" name="Proc. Natl. Acad. Sci. U.S.A.">
        <title>A global phylogenomic analysis of the shiitake genus Lentinula.</title>
        <authorList>
            <person name="Sierra-Patev S."/>
            <person name="Min B."/>
            <person name="Naranjo-Ortiz M."/>
            <person name="Looney B."/>
            <person name="Konkel Z."/>
            <person name="Slot J.C."/>
            <person name="Sakamoto Y."/>
            <person name="Steenwyk J.L."/>
            <person name="Rokas A."/>
            <person name="Carro J."/>
            <person name="Camarero S."/>
            <person name="Ferreira P."/>
            <person name="Molpeceres G."/>
            <person name="Ruiz-Duenas F.J."/>
            <person name="Serrano A."/>
            <person name="Henrissat B."/>
            <person name="Drula E."/>
            <person name="Hughes K.W."/>
            <person name="Mata J.L."/>
            <person name="Ishikawa N.K."/>
            <person name="Vargas-Isla R."/>
            <person name="Ushijima S."/>
            <person name="Smith C.A."/>
            <person name="Donoghue J."/>
            <person name="Ahrendt S."/>
            <person name="Andreopoulos W."/>
            <person name="He G."/>
            <person name="LaButti K."/>
            <person name="Lipzen A."/>
            <person name="Ng V."/>
            <person name="Riley R."/>
            <person name="Sandor L."/>
            <person name="Barry K."/>
            <person name="Martinez A.T."/>
            <person name="Xiao Y."/>
            <person name="Gibbons J.G."/>
            <person name="Terashima K."/>
            <person name="Grigoriev I.V."/>
            <person name="Hibbett D."/>
        </authorList>
    </citation>
    <scope>NUCLEOTIDE SEQUENCE [LARGE SCALE GENOMIC DNA]</scope>
    <source>
        <strain evidence="1 2">TFB7810</strain>
    </source>
</reference>
<name>A0A9W8TXG2_9AGAR</name>
<dbReference type="AlphaFoldDB" id="A0A9W8TXG2"/>
<comment type="caution">
    <text evidence="1">The sequence shown here is derived from an EMBL/GenBank/DDBJ whole genome shotgun (WGS) entry which is preliminary data.</text>
</comment>
<dbReference type="Proteomes" id="UP001142393">
    <property type="component" value="Unassembled WGS sequence"/>
</dbReference>
<keyword evidence="2" id="KW-1185">Reference proteome</keyword>
<gene>
    <name evidence="1" type="ORF">DFH05DRAFT_1148544</name>
</gene>